<keyword evidence="5" id="KW-0804">Transcription</keyword>
<dbReference type="SMART" id="SM00421">
    <property type="entry name" value="HTH_LUXR"/>
    <property type="match status" value="1"/>
</dbReference>
<dbReference type="CDD" id="cd06170">
    <property type="entry name" value="LuxR_C_like"/>
    <property type="match status" value="1"/>
</dbReference>
<dbReference type="InterPro" id="IPR011006">
    <property type="entry name" value="CheY-like_superfamily"/>
</dbReference>
<dbReference type="SMART" id="SM00448">
    <property type="entry name" value="REC"/>
    <property type="match status" value="1"/>
</dbReference>
<dbReference type="PROSITE" id="PS50110">
    <property type="entry name" value="RESPONSE_REGULATORY"/>
    <property type="match status" value="1"/>
</dbReference>
<sequence>MADKIKVLIVDDHEMVRMGLGAYLSTVDDIELVGEANNGKKAIEAAINLLPQVILMDLVMEEMDGITATKEILDEFNKLGKTVKIIVLTSFIDDDKVFAALEAGAFSYLLKTSSANEVLDAIRKASDNKPVMESEVTNMLLNRIHKKPPKHELLTQRELEVLKLVGLGKTNTEISQELFIGIKTVKTHVSNILAKLEVDDRTKAAVYANQKDIV</sequence>
<dbReference type="SUPFAM" id="SSF46894">
    <property type="entry name" value="C-terminal effector domain of the bipartite response regulators"/>
    <property type="match status" value="1"/>
</dbReference>
<dbReference type="PRINTS" id="PR00038">
    <property type="entry name" value="HTHLUXR"/>
</dbReference>
<dbReference type="InterPro" id="IPR058245">
    <property type="entry name" value="NreC/VraR/RcsB-like_REC"/>
</dbReference>
<keyword evidence="4" id="KW-0238">DNA-binding</keyword>
<comment type="caution">
    <text evidence="10">The sequence shown here is derived from an EMBL/GenBank/DDBJ whole genome shotgun (WGS) entry which is preliminary data.</text>
</comment>
<keyword evidence="2 7" id="KW-0597">Phosphoprotein</keyword>
<protein>
    <recommendedName>
        <fullName evidence="1">Stage 0 sporulation protein A homolog</fullName>
    </recommendedName>
</protein>
<dbReference type="CDD" id="cd17535">
    <property type="entry name" value="REC_NarL-like"/>
    <property type="match status" value="1"/>
</dbReference>
<keyword evidence="11" id="KW-1185">Reference proteome</keyword>
<evidence type="ECO:0000259" key="8">
    <source>
        <dbReference type="PROSITE" id="PS50043"/>
    </source>
</evidence>
<evidence type="ECO:0000256" key="2">
    <source>
        <dbReference type="ARBA" id="ARBA00022553"/>
    </source>
</evidence>
<dbReference type="Proteomes" id="UP000465601">
    <property type="component" value="Unassembled WGS sequence"/>
</dbReference>
<evidence type="ECO:0000313" key="11">
    <source>
        <dbReference type="Proteomes" id="UP000465601"/>
    </source>
</evidence>
<feature type="modified residue" description="4-aspartylphosphate" evidence="7">
    <location>
        <position position="57"/>
    </location>
</feature>
<evidence type="ECO:0000256" key="3">
    <source>
        <dbReference type="ARBA" id="ARBA00023015"/>
    </source>
</evidence>
<dbReference type="SUPFAM" id="SSF52172">
    <property type="entry name" value="CheY-like"/>
    <property type="match status" value="1"/>
</dbReference>
<dbReference type="OrthoDB" id="9779069at2"/>
<dbReference type="InterPro" id="IPR039420">
    <property type="entry name" value="WalR-like"/>
</dbReference>
<feature type="domain" description="HTH luxR-type" evidence="8">
    <location>
        <begin position="147"/>
        <end position="212"/>
    </location>
</feature>
<dbReference type="RefSeq" id="WP_151865859.1">
    <property type="nucleotide sequence ID" value="NZ_WBZB01000024.1"/>
</dbReference>
<evidence type="ECO:0000256" key="6">
    <source>
        <dbReference type="ARBA" id="ARBA00024867"/>
    </source>
</evidence>
<dbReference type="PROSITE" id="PS50043">
    <property type="entry name" value="HTH_LUXR_2"/>
    <property type="match status" value="1"/>
</dbReference>
<dbReference type="Gene3D" id="3.40.50.2300">
    <property type="match status" value="1"/>
</dbReference>
<dbReference type="Pfam" id="PF00072">
    <property type="entry name" value="Response_reg"/>
    <property type="match status" value="1"/>
</dbReference>
<dbReference type="Pfam" id="PF00196">
    <property type="entry name" value="GerE"/>
    <property type="match status" value="1"/>
</dbReference>
<proteinExistence type="predicted"/>
<evidence type="ECO:0000313" key="10">
    <source>
        <dbReference type="EMBL" id="KAB3530052.1"/>
    </source>
</evidence>
<dbReference type="PANTHER" id="PTHR43214:SF37">
    <property type="entry name" value="TRANSCRIPTIONAL REGULATORY PROTEIN YDFI"/>
    <property type="match status" value="1"/>
</dbReference>
<comment type="function">
    <text evidence="6">May play the central regulatory role in sporulation. It may be an element of the effector pathway responsible for the activation of sporulation genes in response to nutritional stress. Spo0A may act in concert with spo0H (a sigma factor) to control the expression of some genes that are critical to the sporulation process.</text>
</comment>
<reference evidence="10 11" key="1">
    <citation type="submission" date="2019-10" db="EMBL/GenBank/DDBJ databases">
        <title>Alkaliphilus serpentinus sp. nov. and Alkaliphilus pronyensis sp. nov., two novel anaerobic alkaliphilic species isolated from the serpentinized-hosted hydrothermal field of the Prony Bay (New Caledonia).</title>
        <authorList>
            <person name="Postec A."/>
        </authorList>
    </citation>
    <scope>NUCLEOTIDE SEQUENCE [LARGE SCALE GENOMIC DNA]</scope>
    <source>
        <strain evidence="10 11">LacT</strain>
    </source>
</reference>
<dbReference type="GO" id="GO:0003677">
    <property type="term" value="F:DNA binding"/>
    <property type="evidence" value="ECO:0007669"/>
    <property type="project" value="UniProtKB-KW"/>
</dbReference>
<dbReference type="EMBL" id="WBZB01000024">
    <property type="protein sequence ID" value="KAB3530052.1"/>
    <property type="molecule type" value="Genomic_DNA"/>
</dbReference>
<evidence type="ECO:0000256" key="7">
    <source>
        <dbReference type="PROSITE-ProRule" id="PRU00169"/>
    </source>
</evidence>
<dbReference type="InterPro" id="IPR016032">
    <property type="entry name" value="Sig_transdc_resp-reg_C-effctor"/>
</dbReference>
<dbReference type="PANTHER" id="PTHR43214">
    <property type="entry name" value="TWO-COMPONENT RESPONSE REGULATOR"/>
    <property type="match status" value="1"/>
</dbReference>
<name>A0A833HNX9_9FIRM</name>
<keyword evidence="3" id="KW-0805">Transcription regulation</keyword>
<dbReference type="PROSITE" id="PS00622">
    <property type="entry name" value="HTH_LUXR_1"/>
    <property type="match status" value="1"/>
</dbReference>
<dbReference type="GO" id="GO:0000160">
    <property type="term" value="P:phosphorelay signal transduction system"/>
    <property type="evidence" value="ECO:0007669"/>
    <property type="project" value="InterPro"/>
</dbReference>
<dbReference type="InterPro" id="IPR001789">
    <property type="entry name" value="Sig_transdc_resp-reg_receiver"/>
</dbReference>
<accession>A0A833HNX9</accession>
<dbReference type="InterPro" id="IPR000792">
    <property type="entry name" value="Tscrpt_reg_LuxR_C"/>
</dbReference>
<gene>
    <name evidence="10" type="ORF">F8153_08140</name>
</gene>
<organism evidence="10 11">
    <name type="scientific">Alkaliphilus serpentinus</name>
    <dbReference type="NCBI Taxonomy" id="1482731"/>
    <lineage>
        <taxon>Bacteria</taxon>
        <taxon>Bacillati</taxon>
        <taxon>Bacillota</taxon>
        <taxon>Clostridia</taxon>
        <taxon>Peptostreptococcales</taxon>
        <taxon>Natronincolaceae</taxon>
        <taxon>Alkaliphilus</taxon>
    </lineage>
</organism>
<dbReference type="GO" id="GO:0006355">
    <property type="term" value="P:regulation of DNA-templated transcription"/>
    <property type="evidence" value="ECO:0007669"/>
    <property type="project" value="InterPro"/>
</dbReference>
<dbReference type="AlphaFoldDB" id="A0A833HNX9"/>
<feature type="domain" description="Response regulatory" evidence="9">
    <location>
        <begin position="6"/>
        <end position="126"/>
    </location>
</feature>
<evidence type="ECO:0000256" key="5">
    <source>
        <dbReference type="ARBA" id="ARBA00023163"/>
    </source>
</evidence>
<evidence type="ECO:0000259" key="9">
    <source>
        <dbReference type="PROSITE" id="PS50110"/>
    </source>
</evidence>
<evidence type="ECO:0000256" key="4">
    <source>
        <dbReference type="ARBA" id="ARBA00023125"/>
    </source>
</evidence>
<evidence type="ECO:0000256" key="1">
    <source>
        <dbReference type="ARBA" id="ARBA00018672"/>
    </source>
</evidence>